<sequence length="341" mass="38650">MRITDEKVSVIVPAYNAHDTLARCLGSLVNQTLQDIEIIVVNDASTDDTWEIMSRCEKQFPDKVIIINSDRNRGAGGARNMALDMASGEYIGLVDSDDYVAPNMYELLYSKAKDGDYDIVDSGFYQEATDTARLYTGDELTGILNDEKRKRLIAGGGYLVTKVFKRELWQKPVIRMRENVKCLADMDILIYMFLRASSIDNVKEILYKYCDLSDSATKTMDVDAYFDSVYGAMQAIYDSCHRMSTYAGAIAAVEYAILSIYSFGINRCIYDQIHKYGASTEKIKIYFDEVGIKEETLLHKLTLLKNKIVSNGYDMNPFVVAKIKELDIEIMKECDKRFGRG</sequence>
<accession>A0A1H9TVD4</accession>
<protein>
    <submittedName>
        <fullName evidence="4">Glycosyl transferase family 2</fullName>
    </submittedName>
</protein>
<evidence type="ECO:0000313" key="5">
    <source>
        <dbReference type="Proteomes" id="UP000182584"/>
    </source>
</evidence>
<dbReference type="GO" id="GO:0016757">
    <property type="term" value="F:glycosyltransferase activity"/>
    <property type="evidence" value="ECO:0007669"/>
    <property type="project" value="UniProtKB-KW"/>
</dbReference>
<organism evidence="4 5">
    <name type="scientific">Butyrivibrio fibrisolvens</name>
    <dbReference type="NCBI Taxonomy" id="831"/>
    <lineage>
        <taxon>Bacteria</taxon>
        <taxon>Bacillati</taxon>
        <taxon>Bacillota</taxon>
        <taxon>Clostridia</taxon>
        <taxon>Lachnospirales</taxon>
        <taxon>Lachnospiraceae</taxon>
        <taxon>Butyrivibrio</taxon>
    </lineage>
</organism>
<evidence type="ECO:0000313" key="4">
    <source>
        <dbReference type="EMBL" id="SES00703.1"/>
    </source>
</evidence>
<dbReference type="SUPFAM" id="SSF53448">
    <property type="entry name" value="Nucleotide-diphospho-sugar transferases"/>
    <property type="match status" value="1"/>
</dbReference>
<name>A0A1H9TVD4_BUTFI</name>
<dbReference type="AlphaFoldDB" id="A0A1H9TVD4"/>
<dbReference type="EMBL" id="FOGJ01000016">
    <property type="protein sequence ID" value="SES00703.1"/>
    <property type="molecule type" value="Genomic_DNA"/>
</dbReference>
<dbReference type="Gene3D" id="3.90.550.10">
    <property type="entry name" value="Spore Coat Polysaccharide Biosynthesis Protein SpsA, Chain A"/>
    <property type="match status" value="1"/>
</dbReference>
<dbReference type="CDD" id="cd00761">
    <property type="entry name" value="Glyco_tranf_GTA_type"/>
    <property type="match status" value="1"/>
</dbReference>
<proteinExistence type="predicted"/>
<evidence type="ECO:0000259" key="3">
    <source>
        <dbReference type="Pfam" id="PF00535"/>
    </source>
</evidence>
<feature type="domain" description="Glycosyltransferase 2-like" evidence="3">
    <location>
        <begin position="9"/>
        <end position="139"/>
    </location>
</feature>
<keyword evidence="2 4" id="KW-0808">Transferase</keyword>
<evidence type="ECO:0000256" key="1">
    <source>
        <dbReference type="ARBA" id="ARBA00022676"/>
    </source>
</evidence>
<keyword evidence="1" id="KW-0328">Glycosyltransferase</keyword>
<reference evidence="4 5" key="1">
    <citation type="submission" date="2016-10" db="EMBL/GenBank/DDBJ databases">
        <authorList>
            <person name="de Groot N.N."/>
        </authorList>
    </citation>
    <scope>NUCLEOTIDE SEQUENCE [LARGE SCALE GENOMIC DNA]</scope>
    <source>
        <strain evidence="4 5">AR40</strain>
    </source>
</reference>
<dbReference type="RefSeq" id="WP_242952740.1">
    <property type="nucleotide sequence ID" value="NZ_FOGJ01000016.1"/>
</dbReference>
<evidence type="ECO:0000256" key="2">
    <source>
        <dbReference type="ARBA" id="ARBA00022679"/>
    </source>
</evidence>
<dbReference type="PANTHER" id="PTHR22916:SF51">
    <property type="entry name" value="GLYCOSYLTRANSFERASE EPSH-RELATED"/>
    <property type="match status" value="1"/>
</dbReference>
<dbReference type="Proteomes" id="UP000182584">
    <property type="component" value="Unassembled WGS sequence"/>
</dbReference>
<dbReference type="InterPro" id="IPR029044">
    <property type="entry name" value="Nucleotide-diphossugar_trans"/>
</dbReference>
<dbReference type="InterPro" id="IPR001173">
    <property type="entry name" value="Glyco_trans_2-like"/>
</dbReference>
<gene>
    <name evidence="4" type="ORF">SAMN04487884_11620</name>
</gene>
<dbReference type="PANTHER" id="PTHR22916">
    <property type="entry name" value="GLYCOSYLTRANSFERASE"/>
    <property type="match status" value="1"/>
</dbReference>
<dbReference type="Pfam" id="PF00535">
    <property type="entry name" value="Glycos_transf_2"/>
    <property type="match status" value="1"/>
</dbReference>